<name>A0ACB0MFQ7_TRIPR</name>
<protein>
    <submittedName>
        <fullName evidence="1">Uncharacterized protein</fullName>
    </submittedName>
</protein>
<keyword evidence="2" id="KW-1185">Reference proteome</keyword>
<sequence length="529" mass="60581">MISNSFLLATNVLLILFLLQLFSYFKRNKKSHLPPHPPSPPSIPIIGHLHLLKPLIHHAFRDLSDQYGDLISLRLGSARFIVVNTPTLAKEVLKTHELAYSHRKMNIAINMVVYNDATFAFAPYGSYWKFIKKIATTELLGNRTIGQFQPIRTQELHQFIQTLAYKSKAEERVNLTQALIKLSNNIISRMMLSIETSGTDSQAEQARALVREVTQIFGEFNISDFIGIFKNFDLQGFKKRALDIHKRYDALLEKIISDREVLRKKTKIIEGGCENGEERLKDFLDMLLDVSEEKDREVNFTRNHIKSLILDYFTAATDTTAISVEWTISELFNNPKVLKKAQEEVERVIGKERLVSEEDFPNLPYIHAIIKETMRLHPPIPMIMRKGMEDCVVNGNTIPKGSLVCVNIWAMGRDEKIWENPLEFRPERFLEKNEGSNIDMKGHHFELLPFGSGRRGCPGMPLAMRQLPTVIGTLIQCFEWKMLDSNCKILDHGKKIDMDERPGLTAPRANDLICIPVARLNPIPLLQLQ</sequence>
<reference evidence="1" key="1">
    <citation type="submission" date="2023-10" db="EMBL/GenBank/DDBJ databases">
        <authorList>
            <person name="Rodriguez Cubillos JULIANA M."/>
            <person name="De Vega J."/>
        </authorList>
    </citation>
    <scope>NUCLEOTIDE SEQUENCE</scope>
</reference>
<accession>A0ACB0MFQ7</accession>
<organism evidence="1 2">
    <name type="scientific">Trifolium pratense</name>
    <name type="common">Red clover</name>
    <dbReference type="NCBI Taxonomy" id="57577"/>
    <lineage>
        <taxon>Eukaryota</taxon>
        <taxon>Viridiplantae</taxon>
        <taxon>Streptophyta</taxon>
        <taxon>Embryophyta</taxon>
        <taxon>Tracheophyta</taxon>
        <taxon>Spermatophyta</taxon>
        <taxon>Magnoliopsida</taxon>
        <taxon>eudicotyledons</taxon>
        <taxon>Gunneridae</taxon>
        <taxon>Pentapetalae</taxon>
        <taxon>rosids</taxon>
        <taxon>fabids</taxon>
        <taxon>Fabales</taxon>
        <taxon>Fabaceae</taxon>
        <taxon>Papilionoideae</taxon>
        <taxon>50 kb inversion clade</taxon>
        <taxon>NPAAA clade</taxon>
        <taxon>Hologalegina</taxon>
        <taxon>IRL clade</taxon>
        <taxon>Trifolieae</taxon>
        <taxon>Trifolium</taxon>
    </lineage>
</organism>
<dbReference type="EMBL" id="CASHSV030000823">
    <property type="protein sequence ID" value="CAJ2678752.1"/>
    <property type="molecule type" value="Genomic_DNA"/>
</dbReference>
<dbReference type="Proteomes" id="UP001177021">
    <property type="component" value="Unassembled WGS sequence"/>
</dbReference>
<gene>
    <name evidence="1" type="ORF">MILVUS5_LOCUS40989</name>
</gene>
<evidence type="ECO:0000313" key="1">
    <source>
        <dbReference type="EMBL" id="CAJ2678752.1"/>
    </source>
</evidence>
<evidence type="ECO:0000313" key="2">
    <source>
        <dbReference type="Proteomes" id="UP001177021"/>
    </source>
</evidence>
<comment type="caution">
    <text evidence="1">The sequence shown here is derived from an EMBL/GenBank/DDBJ whole genome shotgun (WGS) entry which is preliminary data.</text>
</comment>
<proteinExistence type="predicted"/>